<feature type="compositionally biased region" description="Polar residues" evidence="1">
    <location>
        <begin position="109"/>
        <end position="124"/>
    </location>
</feature>
<protein>
    <submittedName>
        <fullName evidence="2">Uncharacterized protein</fullName>
    </submittedName>
</protein>
<evidence type="ECO:0000313" key="3">
    <source>
        <dbReference type="Proteomes" id="UP000489600"/>
    </source>
</evidence>
<evidence type="ECO:0000256" key="1">
    <source>
        <dbReference type="SAM" id="MobiDB-lite"/>
    </source>
</evidence>
<organism evidence="2 3">
    <name type="scientific">Arabis nemorensis</name>
    <dbReference type="NCBI Taxonomy" id="586526"/>
    <lineage>
        <taxon>Eukaryota</taxon>
        <taxon>Viridiplantae</taxon>
        <taxon>Streptophyta</taxon>
        <taxon>Embryophyta</taxon>
        <taxon>Tracheophyta</taxon>
        <taxon>Spermatophyta</taxon>
        <taxon>Magnoliopsida</taxon>
        <taxon>eudicotyledons</taxon>
        <taxon>Gunneridae</taxon>
        <taxon>Pentapetalae</taxon>
        <taxon>rosids</taxon>
        <taxon>malvids</taxon>
        <taxon>Brassicales</taxon>
        <taxon>Brassicaceae</taxon>
        <taxon>Arabideae</taxon>
        <taxon>Arabis</taxon>
    </lineage>
</organism>
<dbReference type="EMBL" id="CABITT030000002">
    <property type="protein sequence ID" value="VVA94368.1"/>
    <property type="molecule type" value="Genomic_DNA"/>
</dbReference>
<comment type="caution">
    <text evidence="2">The sequence shown here is derived from an EMBL/GenBank/DDBJ whole genome shotgun (WGS) entry which is preliminary data.</text>
</comment>
<name>A0A565AY81_9BRAS</name>
<sequence length="124" mass="14373">MDLDLISEEFVNLQSIDFQSQRIVAIQNAEHKRESYDGSQPSKGRRRKVIEVEEELDGDEDYVELRKRKQFEAEFDEAANSSDPRKKKQFAASFDKAANSPDLRERQQFRASFNQAGNSSNLRN</sequence>
<gene>
    <name evidence="2" type="ORF">ANE_LOCUS4813</name>
</gene>
<dbReference type="AlphaFoldDB" id="A0A565AY81"/>
<reference evidence="2" key="1">
    <citation type="submission" date="2019-07" db="EMBL/GenBank/DDBJ databases">
        <authorList>
            <person name="Dittberner H."/>
        </authorList>
    </citation>
    <scope>NUCLEOTIDE SEQUENCE [LARGE SCALE GENOMIC DNA]</scope>
</reference>
<dbReference type="Proteomes" id="UP000489600">
    <property type="component" value="Unassembled WGS sequence"/>
</dbReference>
<evidence type="ECO:0000313" key="2">
    <source>
        <dbReference type="EMBL" id="VVA94368.1"/>
    </source>
</evidence>
<keyword evidence="3" id="KW-1185">Reference proteome</keyword>
<proteinExistence type="predicted"/>
<feature type="region of interest" description="Disordered" evidence="1">
    <location>
        <begin position="30"/>
        <end position="51"/>
    </location>
</feature>
<feature type="region of interest" description="Disordered" evidence="1">
    <location>
        <begin position="75"/>
        <end position="124"/>
    </location>
</feature>
<accession>A0A565AY81</accession>
<dbReference type="OrthoDB" id="1114050at2759"/>